<dbReference type="SUPFAM" id="SSF51735">
    <property type="entry name" value="NAD(P)-binding Rossmann-fold domains"/>
    <property type="match status" value="1"/>
</dbReference>
<dbReference type="InterPro" id="IPR002347">
    <property type="entry name" value="SDR_fam"/>
</dbReference>
<dbReference type="EMBL" id="KN832882">
    <property type="protein sequence ID" value="KIM97123.1"/>
    <property type="molecule type" value="Genomic_DNA"/>
</dbReference>
<evidence type="ECO:0000256" key="1">
    <source>
        <dbReference type="ARBA" id="ARBA00023002"/>
    </source>
</evidence>
<dbReference type="InterPro" id="IPR036291">
    <property type="entry name" value="NAD(P)-bd_dom_sf"/>
</dbReference>
<dbReference type="PANTHER" id="PTHR43157">
    <property type="entry name" value="PHOSPHATIDYLINOSITOL-GLYCAN BIOSYNTHESIS CLASS F PROTEIN-RELATED"/>
    <property type="match status" value="1"/>
</dbReference>
<evidence type="ECO:0000313" key="3">
    <source>
        <dbReference type="Proteomes" id="UP000054321"/>
    </source>
</evidence>
<reference evidence="2 3" key="1">
    <citation type="submission" date="2014-04" db="EMBL/GenBank/DDBJ databases">
        <authorList>
            <consortium name="DOE Joint Genome Institute"/>
            <person name="Kuo A."/>
            <person name="Martino E."/>
            <person name="Perotto S."/>
            <person name="Kohler A."/>
            <person name="Nagy L.G."/>
            <person name="Floudas D."/>
            <person name="Copeland A."/>
            <person name="Barry K.W."/>
            <person name="Cichocki N."/>
            <person name="Veneault-Fourrey C."/>
            <person name="LaButti K."/>
            <person name="Lindquist E.A."/>
            <person name="Lipzen A."/>
            <person name="Lundell T."/>
            <person name="Morin E."/>
            <person name="Murat C."/>
            <person name="Sun H."/>
            <person name="Tunlid A."/>
            <person name="Henrissat B."/>
            <person name="Grigoriev I.V."/>
            <person name="Hibbett D.S."/>
            <person name="Martin F."/>
            <person name="Nordberg H.P."/>
            <person name="Cantor M.N."/>
            <person name="Hua S.X."/>
        </authorList>
    </citation>
    <scope>NUCLEOTIDE SEQUENCE [LARGE SCALE GENOMIC DNA]</scope>
    <source>
        <strain evidence="2 3">Zn</strain>
    </source>
</reference>
<keyword evidence="1" id="KW-0560">Oxidoreductase</keyword>
<dbReference type="STRING" id="913774.A0A0C3CE06"/>
<evidence type="ECO:0000313" key="2">
    <source>
        <dbReference type="EMBL" id="KIM97123.1"/>
    </source>
</evidence>
<dbReference type="AlphaFoldDB" id="A0A0C3CE06"/>
<dbReference type="PANTHER" id="PTHR43157:SF31">
    <property type="entry name" value="PHOSPHATIDYLINOSITOL-GLYCAN BIOSYNTHESIS CLASS F PROTEIN"/>
    <property type="match status" value="1"/>
</dbReference>
<protein>
    <recommendedName>
        <fullName evidence="4">Ketoreductase (KR) domain-containing protein</fullName>
    </recommendedName>
</protein>
<dbReference type="HOGENOM" id="CLU_010194_44_4_1"/>
<gene>
    <name evidence="2" type="ORF">OIDMADRAFT_105605</name>
</gene>
<proteinExistence type="predicted"/>
<keyword evidence="3" id="KW-1185">Reference proteome</keyword>
<dbReference type="PRINTS" id="PR00081">
    <property type="entry name" value="GDHRDH"/>
</dbReference>
<evidence type="ECO:0008006" key="4">
    <source>
        <dbReference type="Google" id="ProtNLM"/>
    </source>
</evidence>
<dbReference type="InParanoid" id="A0A0C3CE06"/>
<accession>A0A0C3CE06</accession>
<reference evidence="3" key="2">
    <citation type="submission" date="2015-01" db="EMBL/GenBank/DDBJ databases">
        <title>Evolutionary Origins and Diversification of the Mycorrhizal Mutualists.</title>
        <authorList>
            <consortium name="DOE Joint Genome Institute"/>
            <consortium name="Mycorrhizal Genomics Consortium"/>
            <person name="Kohler A."/>
            <person name="Kuo A."/>
            <person name="Nagy L.G."/>
            <person name="Floudas D."/>
            <person name="Copeland A."/>
            <person name="Barry K.W."/>
            <person name="Cichocki N."/>
            <person name="Veneault-Fourrey C."/>
            <person name="LaButti K."/>
            <person name="Lindquist E.A."/>
            <person name="Lipzen A."/>
            <person name="Lundell T."/>
            <person name="Morin E."/>
            <person name="Murat C."/>
            <person name="Riley R."/>
            <person name="Ohm R."/>
            <person name="Sun H."/>
            <person name="Tunlid A."/>
            <person name="Henrissat B."/>
            <person name="Grigoriev I.V."/>
            <person name="Hibbett D.S."/>
            <person name="Martin F."/>
        </authorList>
    </citation>
    <scope>NUCLEOTIDE SEQUENCE [LARGE SCALE GENOMIC DNA]</scope>
    <source>
        <strain evidence="3">Zn</strain>
    </source>
</reference>
<dbReference type="OrthoDB" id="542013at2759"/>
<name>A0A0C3CE06_OIDMZ</name>
<dbReference type="Proteomes" id="UP000054321">
    <property type="component" value="Unassembled WGS sequence"/>
</dbReference>
<dbReference type="Pfam" id="PF00106">
    <property type="entry name" value="adh_short"/>
    <property type="match status" value="1"/>
</dbReference>
<organism evidence="2 3">
    <name type="scientific">Oidiodendron maius (strain Zn)</name>
    <dbReference type="NCBI Taxonomy" id="913774"/>
    <lineage>
        <taxon>Eukaryota</taxon>
        <taxon>Fungi</taxon>
        <taxon>Dikarya</taxon>
        <taxon>Ascomycota</taxon>
        <taxon>Pezizomycotina</taxon>
        <taxon>Leotiomycetes</taxon>
        <taxon>Leotiomycetes incertae sedis</taxon>
        <taxon>Myxotrichaceae</taxon>
        <taxon>Oidiodendron</taxon>
    </lineage>
</organism>
<dbReference type="Gene3D" id="3.40.50.720">
    <property type="entry name" value="NAD(P)-binding Rossmann-like Domain"/>
    <property type="match status" value="1"/>
</dbReference>
<sequence length="323" mass="35652">MPSFTQFAKNQRTDLPIVPRPQDCEGATYIVTGANTGLGFECSKHLVRLSAKRVILGVRTLTKGKEAMAKIEDETGRKGVLEVWYLDLTSYDSVKEFAMKVRELDRIDAIIENAGVALDKYAITEGLETTLTVNDVSTMLLAALVLPKLQESAEKFNNTPHLAMVGSAVAFEAKGVLEKVDGDILWGLSRGIDRKRYPTSKLILLYAVRELASMRPASETGVTINFVSPGLCLTELTRHVGPIPQLIIGTMRLLLGRTAEEGSRTLLHAAVAGKESHGKYLSECEIKDYQVESWITDDTGRKMQKRVWESLSKKLNDIQPGCI</sequence>
<dbReference type="GO" id="GO:0016491">
    <property type="term" value="F:oxidoreductase activity"/>
    <property type="evidence" value="ECO:0007669"/>
    <property type="project" value="UniProtKB-KW"/>
</dbReference>